<dbReference type="InterPro" id="IPR041203">
    <property type="entry name" value="Bact_A2M_MG5"/>
</dbReference>
<dbReference type="InterPro" id="IPR041246">
    <property type="entry name" value="Bact_MG10"/>
</dbReference>
<feature type="domain" description="Alpha-2-macroglobulin bait region" evidence="4">
    <location>
        <begin position="926"/>
        <end position="1064"/>
    </location>
</feature>
<feature type="domain" description="Alpha-2-macroglobulin" evidence="5">
    <location>
        <begin position="1128"/>
        <end position="1216"/>
    </location>
</feature>
<dbReference type="STRING" id="1220578.FPE01S_01_15510"/>
<keyword evidence="7" id="KW-1185">Reference proteome</keyword>
<dbReference type="InterPro" id="IPR002890">
    <property type="entry name" value="MG2"/>
</dbReference>
<reference evidence="6 7" key="1">
    <citation type="submission" date="2015-04" db="EMBL/GenBank/DDBJ databases">
        <title>Whole genome shotgun sequence of Flavihumibacter petaseus NBRC 106054.</title>
        <authorList>
            <person name="Miyazawa S."/>
            <person name="Hosoyama A."/>
            <person name="Hashimoto M."/>
            <person name="Noguchi M."/>
            <person name="Tsuchikane K."/>
            <person name="Ohji S."/>
            <person name="Yamazoe A."/>
            <person name="Ichikawa N."/>
            <person name="Kimura A."/>
            <person name="Fujita N."/>
        </authorList>
    </citation>
    <scope>NUCLEOTIDE SEQUENCE [LARGE SCALE GENOMIC DNA]</scope>
    <source>
        <strain evidence="6 7">NBRC 106054</strain>
    </source>
</reference>
<evidence type="ECO:0000256" key="2">
    <source>
        <dbReference type="ARBA" id="ARBA00022729"/>
    </source>
</evidence>
<gene>
    <name evidence="6" type="ORF">FPE01S_01_15510</name>
</gene>
<name>A0A0E9MYP8_9BACT</name>
<dbReference type="PROSITE" id="PS51257">
    <property type="entry name" value="PROKAR_LIPOPROTEIN"/>
    <property type="match status" value="1"/>
</dbReference>
<protein>
    <submittedName>
        <fullName evidence="6">Alpha2-macroglobulin homolog</fullName>
    </submittedName>
</protein>
<comment type="caution">
    <text evidence="6">The sequence shown here is derived from an EMBL/GenBank/DDBJ whole genome shotgun (WGS) entry which is preliminary data.</text>
</comment>
<dbReference type="InterPro" id="IPR011625">
    <property type="entry name" value="A2M_N_BRD"/>
</dbReference>
<dbReference type="InterPro" id="IPR041462">
    <property type="entry name" value="Bact_A2M_MG6"/>
</dbReference>
<dbReference type="Pfam" id="PF00207">
    <property type="entry name" value="A2M"/>
    <property type="match status" value="1"/>
</dbReference>
<dbReference type="Gene3D" id="1.50.10.20">
    <property type="match status" value="1"/>
</dbReference>
<dbReference type="Pfam" id="PF07703">
    <property type="entry name" value="A2M_BRD"/>
    <property type="match status" value="1"/>
</dbReference>
<dbReference type="Pfam" id="PF17962">
    <property type="entry name" value="bMG6"/>
    <property type="match status" value="1"/>
</dbReference>
<evidence type="ECO:0000256" key="3">
    <source>
        <dbReference type="SAM" id="SignalP"/>
    </source>
</evidence>
<proteinExistence type="inferred from homology"/>
<dbReference type="InterPro" id="IPR051802">
    <property type="entry name" value="YfhM-like"/>
</dbReference>
<dbReference type="InterPro" id="IPR047565">
    <property type="entry name" value="Alpha-macroglob_thiol-ester_cl"/>
</dbReference>
<dbReference type="RefSeq" id="WP_046368207.1">
    <property type="nucleotide sequence ID" value="NZ_BBWV01000001.1"/>
</dbReference>
<evidence type="ECO:0000259" key="4">
    <source>
        <dbReference type="SMART" id="SM01359"/>
    </source>
</evidence>
<dbReference type="InterPro" id="IPR021868">
    <property type="entry name" value="Alpha_2_Macroglob_MG3"/>
</dbReference>
<feature type="chain" id="PRO_5002430005" evidence="3">
    <location>
        <begin position="23"/>
        <end position="1807"/>
    </location>
</feature>
<dbReference type="PANTHER" id="PTHR40094">
    <property type="entry name" value="ALPHA-2-MACROGLOBULIN HOMOLOG"/>
    <property type="match status" value="1"/>
</dbReference>
<keyword evidence="2 3" id="KW-0732">Signal</keyword>
<dbReference type="Pfam" id="PF11974">
    <property type="entry name" value="bMG3"/>
    <property type="match status" value="1"/>
</dbReference>
<dbReference type="EMBL" id="BBWV01000001">
    <property type="protein sequence ID" value="GAO42536.1"/>
    <property type="molecule type" value="Genomic_DNA"/>
</dbReference>
<dbReference type="Pfam" id="PF17972">
    <property type="entry name" value="bMG5"/>
    <property type="match status" value="1"/>
</dbReference>
<feature type="signal peptide" evidence="3">
    <location>
        <begin position="1"/>
        <end position="22"/>
    </location>
</feature>
<dbReference type="PANTHER" id="PTHR40094:SF1">
    <property type="entry name" value="UBIQUITIN DOMAIN-CONTAINING PROTEIN"/>
    <property type="match status" value="1"/>
</dbReference>
<evidence type="ECO:0000313" key="7">
    <source>
        <dbReference type="Proteomes" id="UP000033121"/>
    </source>
</evidence>
<dbReference type="SMART" id="SM01360">
    <property type="entry name" value="A2M"/>
    <property type="match status" value="1"/>
</dbReference>
<dbReference type="InterPro" id="IPR001599">
    <property type="entry name" value="Macroglobln_a2"/>
</dbReference>
<organism evidence="6 7">
    <name type="scientific">Flavihumibacter petaseus NBRC 106054</name>
    <dbReference type="NCBI Taxonomy" id="1220578"/>
    <lineage>
        <taxon>Bacteria</taxon>
        <taxon>Pseudomonadati</taxon>
        <taxon>Bacteroidota</taxon>
        <taxon>Chitinophagia</taxon>
        <taxon>Chitinophagales</taxon>
        <taxon>Chitinophagaceae</taxon>
        <taxon>Flavihumibacter</taxon>
    </lineage>
</organism>
<dbReference type="CDD" id="cd02891">
    <property type="entry name" value="A2M_like"/>
    <property type="match status" value="1"/>
</dbReference>
<dbReference type="Gene3D" id="2.60.40.3710">
    <property type="match status" value="1"/>
</dbReference>
<evidence type="ECO:0000313" key="6">
    <source>
        <dbReference type="EMBL" id="GAO42536.1"/>
    </source>
</evidence>
<dbReference type="Proteomes" id="UP000033121">
    <property type="component" value="Unassembled WGS sequence"/>
</dbReference>
<dbReference type="InterPro" id="IPR008930">
    <property type="entry name" value="Terpenoid_cyclase/PrenylTrfase"/>
</dbReference>
<evidence type="ECO:0000256" key="1">
    <source>
        <dbReference type="ARBA" id="ARBA00010556"/>
    </source>
</evidence>
<comment type="similarity">
    <text evidence="1">Belongs to the protease inhibitor I39 (alpha-2-macroglobulin) family. Bacterial alpha-2-macroglobulin subfamily.</text>
</comment>
<dbReference type="GO" id="GO:0004866">
    <property type="term" value="F:endopeptidase inhibitor activity"/>
    <property type="evidence" value="ECO:0007669"/>
    <property type="project" value="InterPro"/>
</dbReference>
<sequence length="1807" mass="198232">MFTKPLRLLLACLAVITLSCNRSTVSVEFTNAGKPVQPLQNLTFRFNHPLVKDSLLNRWDSTAYIRFEPEIRGRFRWESPDLLVFSPAQPLKPATTYKAQFTKALLANSSFSGFDKGNEITFSTPGLSLESSLASWAVAEESSRRAVAQVSLHFNYAVDAAQLRDKLSVTADGKAVDYQAVTTGTTEDIQLRLPSLTPADKDVLLKVTLEKGLLPPGGSNPTTEAQASELLLPSPFVLLIQDLRTEHDGTVGKVYVTTSQPVEASTINSAVRFDPALKFSAEATDDGFVISSDAFKMEDAYEISLNNKLRGRLGGTLRESYKNSIAFGQLEPAISFEGSKGLYLSANGNRNIAVRITNVAKVKVIVSKIYESNLIAARRYGYYPDERGQENEEYEYESGGDATLGDIIYEQEIDTRSLPLSNGTRLFQFNITDRLPDDKGSYHIKIRSTEDYWINDSRFISLSDIGLITKEGRDKLFVFANSIQTAKALADVKVTVYGANNQLLGMGTTDADGVATIPYTRKPFAGFKPALVIAKTAGDFNYLLFSQSGVNTSRFEVGGKRLNSTGLDAYLYGERDIYRPGEQVHFAFIARNYQWQQPGEIPVKFKFLLPNGKELKNFRKTLDAEGGTDGSIDIPAAAITGTYTLEAYSGNDVLLTSMPFMIEEFVPDRIKVTTKLDQESLIASQKTLLSISAVNFFGPPAANRKYETEIQVKQQQFTSAKYRNYNFGLQNQTSFFDKDLREGTTNENGQSSEGYTVPELYKNIGLLQASFYTTVFDETGRPVSRKSVASIYTQDKFFGIGENGYDYFPLNQAIRFPLIALDKTGKLLSGAAATVTVIKTEYHTVLTKEGGYFRYDSQKEERNIAQQQVTVSGENAAFSFVPRTPGNYELRVAIPGSASYVAREFYSYGYWGGGQNDFEVNTEGEIDMALDKEKYAAGEKVKVLFKTPFSGRMLVTMEQDQVLSYQYVDVANRTATLDLPLTEAHLPNVYITATLFKPHTTSEIPLTVAHGFINVPLQDGSRRLATEIVAPASSRSRLTQKISVKAPAGSRVTLAAVDNGVLQVSGFNSPDPYAWFYSQRALGVNAYDIYPFLFPELAAKRSSSGGDADLKMDQRVNPMQNKRIKILSYWSGLSTVGGNGEASFNIEIPQFSGEVRLMAVAFKGNQFGAAEKTMKVADPLVLSTALPRFLSPRDTISVPVTLTNTTANGGNATATIRVEGPLQVLGEAATTVTLPANAEARAVFRVVAAPGIGAGKISIEVSTASGKYQDETDITVRPASTLQQLSGSGVLPAGAAKQVAIGTSDFLPGGKYKIVVSKSPVLEIGNQLGYLVQYPYGCTEQTVSAALPQLYFADLAALARRSALDNGGRAASTTVKPASMSTANVQEAIRKIKMRQLYTGAVTMWDNADTENWWASIYAAHFLLEAKKAGFDVEDGLLNGLLNYINGRLANKTMITYWYNRDQQKKIAPKEVAYSLYVLAIAGRPNIATMNYYKSRPEQLALDSKYLLAAAFALGGDKSRFREMLPSAFSGEESVAQTGGSFYSPVRDLAIALNALLEVDPQHPQVGSMARALVNQLKQRYWYSTQESAFAFLAMGKLAEISNRGNASGNITAGGKSVAKIDNNALSLDQGQLGSNNVSINNTGSASLYYWWQSEGISATGAYKEEDNYLKIRRRFFTRNGSPVSGNLFKQNDLIIVQLTLEKSYSGSIENVVLTDLLPAGFEIENPRTKEIPGMDWIKDGDTPTAFDVRDDRIHFFVNAHDSRQVYYYAVRAVSPGVFQMGPASADAMYNGEYHSYHGAGRIIVEQ</sequence>
<dbReference type="SMART" id="SM01359">
    <property type="entry name" value="A2M_N_2"/>
    <property type="match status" value="1"/>
</dbReference>
<accession>A0A0E9MYP8</accession>
<dbReference type="Pfam" id="PF01835">
    <property type="entry name" value="MG2"/>
    <property type="match status" value="1"/>
</dbReference>
<dbReference type="OrthoDB" id="9767116at2"/>
<evidence type="ECO:0000259" key="5">
    <source>
        <dbReference type="SMART" id="SM01360"/>
    </source>
</evidence>
<dbReference type="Gene3D" id="2.60.40.1930">
    <property type="match status" value="1"/>
</dbReference>
<dbReference type="SUPFAM" id="SSF48239">
    <property type="entry name" value="Terpenoid cyclases/Protein prenyltransferases"/>
    <property type="match status" value="1"/>
</dbReference>
<dbReference type="SMART" id="SM01419">
    <property type="entry name" value="Thiol-ester_cl"/>
    <property type="match status" value="1"/>
</dbReference>
<dbReference type="Pfam" id="PF17973">
    <property type="entry name" value="bMG10"/>
    <property type="match status" value="1"/>
</dbReference>